<name>A0A158R5G6_9BILA</name>
<protein>
    <submittedName>
        <fullName evidence="4">LAM_G_DOMAIN domain-containing protein</fullName>
    </submittedName>
</protein>
<dbReference type="InterPro" id="IPR029213">
    <property type="entry name" value="Fusogen_EFF/AFF"/>
</dbReference>
<keyword evidence="1" id="KW-1133">Transmembrane helix</keyword>
<dbReference type="Pfam" id="PF14884">
    <property type="entry name" value="EFF-AFF"/>
    <property type="match status" value="1"/>
</dbReference>
<keyword evidence="1" id="KW-0812">Transmembrane</keyword>
<evidence type="ECO:0000256" key="2">
    <source>
        <dbReference type="SAM" id="SignalP"/>
    </source>
</evidence>
<dbReference type="GO" id="GO:0044291">
    <property type="term" value="C:cell-cell contact zone"/>
    <property type="evidence" value="ECO:0007669"/>
    <property type="project" value="TreeGrafter"/>
</dbReference>
<dbReference type="Gene3D" id="2.60.40.3980">
    <property type="entry name" value="Cell-cell fusogen EFF/AFF, domain 3"/>
    <property type="match status" value="1"/>
</dbReference>
<dbReference type="PANTHER" id="PTHR37415">
    <property type="entry name" value="EFF-1A"/>
    <property type="match status" value="1"/>
</dbReference>
<feature type="signal peptide" evidence="2">
    <location>
        <begin position="1"/>
        <end position="34"/>
    </location>
</feature>
<feature type="transmembrane region" description="Helical" evidence="1">
    <location>
        <begin position="539"/>
        <end position="563"/>
    </location>
</feature>
<dbReference type="InterPro" id="IPR043076">
    <property type="entry name" value="Fusogen_EFF/AFF_dom3"/>
</dbReference>
<feature type="chain" id="PRO_5007631559" evidence="2">
    <location>
        <begin position="35"/>
        <end position="573"/>
    </location>
</feature>
<dbReference type="Proteomes" id="UP000046393">
    <property type="component" value="Unplaced"/>
</dbReference>
<sequence length="573" mass="65125">MTPLTTYKKATTTIFELITFRVLLLLLLVDVVHGAAFSTEIHCTRTIAIQSETRELDNRGKQIRTKSVSSAELTLKETLCLNFTESPLPQMHALEFVRMEQHFPVTASYKFGIPQIKSACICDCAGAEQYCTVESYRYKNCSKGAVCYRTFHSHQSNLGCISSARSDVCCEVSIEPYNEKMYTAVQLNQPDTLIVLRHRIYERIAGRWAETASEEFDVVINKGSAKIESIDRQRVRLVEIRVTSGRAIREIYEGMYYYSDDDRLLMMGVRLNEPTENDIHKLGWFRKQDGIWAVRNGIVKITDSQHVTVEDCKGQKYLTRYNAEYYTTDSDGIIGLDMGYRVDAQVWVNKVSVAADGRSVRIIHGEGTAVHLTVSSETRPLIVQFSSQVQSFSGAIQMDENSNRFLNLTIQGGKGTLIGYVHQSEDKSITEWSFSVELGASIRQHFRTTVGGIPPDINSDRYVCMHPSGDIFAEICKWLRYDSRPLRERHVAHHWKTNIGECPGCNERGFDNFLQKLDPRQWFDGMTSPTEIATCLLEIALIIASFLATICIFKNCIIPLAKWTICMKRPMKK</sequence>
<keyword evidence="1" id="KW-0472">Membrane</keyword>
<dbReference type="WBParaSite" id="SMUV_0000674701-mRNA-1">
    <property type="protein sequence ID" value="SMUV_0000674701-mRNA-1"/>
    <property type="gene ID" value="SMUV_0000674701"/>
</dbReference>
<accession>A0A158R5G6</accession>
<dbReference type="PANTHER" id="PTHR37415:SF1">
    <property type="entry name" value="CELL FUSION PROTEIN AFF-1"/>
    <property type="match status" value="1"/>
</dbReference>
<proteinExistence type="predicted"/>
<dbReference type="AlphaFoldDB" id="A0A158R5G6"/>
<keyword evidence="3" id="KW-1185">Reference proteome</keyword>
<evidence type="ECO:0000313" key="4">
    <source>
        <dbReference type="WBParaSite" id="SMUV_0000674701-mRNA-1"/>
    </source>
</evidence>
<dbReference type="GO" id="GO:0000768">
    <property type="term" value="P:syncytium formation by plasma membrane fusion"/>
    <property type="evidence" value="ECO:0007669"/>
    <property type="project" value="TreeGrafter"/>
</dbReference>
<keyword evidence="2" id="KW-0732">Signal</keyword>
<evidence type="ECO:0000313" key="3">
    <source>
        <dbReference type="Proteomes" id="UP000046393"/>
    </source>
</evidence>
<organism evidence="3 4">
    <name type="scientific">Syphacia muris</name>
    <dbReference type="NCBI Taxonomy" id="451379"/>
    <lineage>
        <taxon>Eukaryota</taxon>
        <taxon>Metazoa</taxon>
        <taxon>Ecdysozoa</taxon>
        <taxon>Nematoda</taxon>
        <taxon>Chromadorea</taxon>
        <taxon>Rhabditida</taxon>
        <taxon>Spirurina</taxon>
        <taxon>Oxyuridomorpha</taxon>
        <taxon>Oxyuroidea</taxon>
        <taxon>Oxyuridae</taxon>
        <taxon>Syphacia</taxon>
    </lineage>
</organism>
<reference evidence="4" key="1">
    <citation type="submission" date="2016-04" db="UniProtKB">
        <authorList>
            <consortium name="WormBaseParasite"/>
        </authorList>
    </citation>
    <scope>IDENTIFICATION</scope>
</reference>
<dbReference type="Gene3D" id="2.60.98.60">
    <property type="entry name" value="Cell-cell fusogen EFF/AFF, domain 1"/>
    <property type="match status" value="2"/>
</dbReference>
<evidence type="ECO:0000256" key="1">
    <source>
        <dbReference type="SAM" id="Phobius"/>
    </source>
</evidence>